<dbReference type="PANTHER" id="PTHR30619">
    <property type="entry name" value="DNA INTERNALIZATION/COMPETENCE PROTEIN COMEC/REC2"/>
    <property type="match status" value="1"/>
</dbReference>
<sequence>MRTVVLAFAAGIGWLQWQPALPSAFQLAVSAMIGIPLLATLRLPRWRVLGAVAAFLLGIAWAGWLAGERLAESLPTSLEGRDIEVVGVVAGLPQRYDNGWRFDFDIEQAPAALPARVSLAWYRGLRREEDDDNHVAPEIRAGERWRLKVRLKRPHGNLNPHGFDYEAWLFERGIRATGYVRPGDGNVGLDSLVARPAYVVERLRQLARERFARVLGDPQQGGAIYGGVLTALAIGDQRAIDAELWRVFGRTGTTHLMSISGLHVTMVAGLGWWLASWLWRRSARLPLWLPAQKAAAAAGFLVALLYCLLSGFAVPAQRTLYMLGVVAVALWSGRSVSGSRVLASALLLVLLLDPWAVLAAGFWLSFGAVGLLFYIGGGRLAGGHWLAIWLRAQWAITLGMIPALLALFQQFSLVSPLANAVAIPVVSLVVAPLALVGALPLTDPLLWLSHAVLAALMGLLQWLAVSDWAVWQQHAPPAWAVLAGTAGVAWLLLPRGFPARWLGLVALLPLFLVPPERPPAGEASVVVLDVGQGLAVHVQTAGHDLLFDSGPAFSPDANSGNRIIVPYLRANGVRRLDAMVVSHADRDHSGGARSVAEELPVGRLLTSLPDGHDLLALPLVQQPCRDGAGWEWDGVRFDLIHPAAGDAERYRKSNDLSCVLRVTAAGRSALLTSDIEARAEAALLARHGERLAAEVLLVPHHGSRTSSSPDFVAAVGARETIFPVGYRNRFGHPKAEVVARYEGTRQWRSDRDGALSVRLGAAGVTIMAERAERRRYWHGS</sequence>
<feature type="transmembrane region" description="Helical" evidence="6">
    <location>
        <begin position="295"/>
        <end position="314"/>
    </location>
</feature>
<dbReference type="CDD" id="cd07731">
    <property type="entry name" value="ComA-like_MBL-fold"/>
    <property type="match status" value="1"/>
</dbReference>
<dbReference type="Gene3D" id="3.60.15.10">
    <property type="entry name" value="Ribonuclease Z/Hydroxyacylglutathione hydrolase-like"/>
    <property type="match status" value="1"/>
</dbReference>
<evidence type="ECO:0000256" key="5">
    <source>
        <dbReference type="ARBA" id="ARBA00023136"/>
    </source>
</evidence>
<evidence type="ECO:0000313" key="8">
    <source>
        <dbReference type="EMBL" id="RLJ65310.1"/>
    </source>
</evidence>
<dbReference type="RefSeq" id="WP_121242060.1">
    <property type="nucleotide sequence ID" value="NZ_BHVV01000008.1"/>
</dbReference>
<organism evidence="8 9">
    <name type="scientific">Sulfurisoma sediminicola</name>
    <dbReference type="NCBI Taxonomy" id="1381557"/>
    <lineage>
        <taxon>Bacteria</taxon>
        <taxon>Pseudomonadati</taxon>
        <taxon>Pseudomonadota</taxon>
        <taxon>Betaproteobacteria</taxon>
        <taxon>Nitrosomonadales</taxon>
        <taxon>Sterolibacteriaceae</taxon>
        <taxon>Sulfurisoma</taxon>
    </lineage>
</organism>
<protein>
    <submittedName>
        <fullName evidence="8">Competence protein ComEC</fullName>
    </submittedName>
</protein>
<dbReference type="NCBIfam" id="TIGR00360">
    <property type="entry name" value="ComEC_N-term"/>
    <property type="match status" value="1"/>
</dbReference>
<dbReference type="Pfam" id="PF03772">
    <property type="entry name" value="Competence"/>
    <property type="match status" value="1"/>
</dbReference>
<dbReference type="PANTHER" id="PTHR30619:SF1">
    <property type="entry name" value="RECOMBINATION PROTEIN 2"/>
    <property type="match status" value="1"/>
</dbReference>
<dbReference type="GO" id="GO:0005886">
    <property type="term" value="C:plasma membrane"/>
    <property type="evidence" value="ECO:0007669"/>
    <property type="project" value="UniProtKB-SubCell"/>
</dbReference>
<dbReference type="Pfam" id="PF00753">
    <property type="entry name" value="Lactamase_B"/>
    <property type="match status" value="1"/>
</dbReference>
<dbReference type="InterPro" id="IPR004477">
    <property type="entry name" value="ComEC_N"/>
</dbReference>
<keyword evidence="5 6" id="KW-0472">Membrane</keyword>
<keyword evidence="4 6" id="KW-1133">Transmembrane helix</keyword>
<dbReference type="SUPFAM" id="SSF56281">
    <property type="entry name" value="Metallo-hydrolase/oxidoreductase"/>
    <property type="match status" value="1"/>
</dbReference>
<dbReference type="SMART" id="SM00849">
    <property type="entry name" value="Lactamase_B"/>
    <property type="match status" value="1"/>
</dbReference>
<dbReference type="AlphaFoldDB" id="A0A497XE90"/>
<comment type="caution">
    <text evidence="8">The sequence shown here is derived from an EMBL/GenBank/DDBJ whole genome shotgun (WGS) entry which is preliminary data.</text>
</comment>
<dbReference type="Pfam" id="PF13567">
    <property type="entry name" value="DUF4131"/>
    <property type="match status" value="1"/>
</dbReference>
<evidence type="ECO:0000256" key="2">
    <source>
        <dbReference type="ARBA" id="ARBA00022475"/>
    </source>
</evidence>
<evidence type="ECO:0000313" key="9">
    <source>
        <dbReference type="Proteomes" id="UP000268908"/>
    </source>
</evidence>
<evidence type="ECO:0000256" key="3">
    <source>
        <dbReference type="ARBA" id="ARBA00022692"/>
    </source>
</evidence>
<evidence type="ECO:0000256" key="6">
    <source>
        <dbReference type="SAM" id="Phobius"/>
    </source>
</evidence>
<evidence type="ECO:0000256" key="4">
    <source>
        <dbReference type="ARBA" id="ARBA00022989"/>
    </source>
</evidence>
<feature type="transmembrane region" description="Helical" evidence="6">
    <location>
        <begin position="476"/>
        <end position="493"/>
    </location>
</feature>
<dbReference type="InterPro" id="IPR025405">
    <property type="entry name" value="DUF4131"/>
</dbReference>
<dbReference type="Proteomes" id="UP000268908">
    <property type="component" value="Unassembled WGS sequence"/>
</dbReference>
<keyword evidence="9" id="KW-1185">Reference proteome</keyword>
<feature type="transmembrane region" description="Helical" evidence="6">
    <location>
        <begin position="388"/>
        <end position="411"/>
    </location>
</feature>
<feature type="transmembrane region" description="Helical" evidence="6">
    <location>
        <begin position="355"/>
        <end position="376"/>
    </location>
</feature>
<feature type="transmembrane region" description="Helical" evidence="6">
    <location>
        <begin position="256"/>
        <end position="275"/>
    </location>
</feature>
<accession>A0A497XE90</accession>
<dbReference type="GO" id="GO:0030420">
    <property type="term" value="P:establishment of competence for transformation"/>
    <property type="evidence" value="ECO:0007669"/>
    <property type="project" value="InterPro"/>
</dbReference>
<comment type="subcellular location">
    <subcellularLocation>
        <location evidence="1">Cell membrane</location>
        <topology evidence="1">Multi-pass membrane protein</topology>
    </subcellularLocation>
</comment>
<proteinExistence type="predicted"/>
<feature type="transmembrane region" description="Helical" evidence="6">
    <location>
        <begin position="46"/>
        <end position="66"/>
    </location>
</feature>
<dbReference type="InterPro" id="IPR036866">
    <property type="entry name" value="RibonucZ/Hydroxyglut_hydro"/>
</dbReference>
<dbReference type="OrthoDB" id="9761531at2"/>
<feature type="transmembrane region" description="Helical" evidence="6">
    <location>
        <begin position="445"/>
        <end position="464"/>
    </location>
</feature>
<dbReference type="InterPro" id="IPR004797">
    <property type="entry name" value="Competence_ComEC/Rec2"/>
</dbReference>
<feature type="domain" description="Metallo-beta-lactamase" evidence="7">
    <location>
        <begin position="532"/>
        <end position="701"/>
    </location>
</feature>
<dbReference type="NCBIfam" id="TIGR00361">
    <property type="entry name" value="ComEC_Rec2"/>
    <property type="match status" value="1"/>
</dbReference>
<feature type="transmembrane region" description="Helical" evidence="6">
    <location>
        <begin position="417"/>
        <end position="438"/>
    </location>
</feature>
<gene>
    <name evidence="8" type="ORF">DFR35_1970</name>
</gene>
<keyword evidence="2" id="KW-1003">Cell membrane</keyword>
<name>A0A497XE90_9PROT</name>
<evidence type="ECO:0000256" key="1">
    <source>
        <dbReference type="ARBA" id="ARBA00004651"/>
    </source>
</evidence>
<dbReference type="InterPro" id="IPR001279">
    <property type="entry name" value="Metallo-B-lactamas"/>
</dbReference>
<dbReference type="InterPro" id="IPR052159">
    <property type="entry name" value="Competence_DNA_uptake"/>
</dbReference>
<evidence type="ECO:0000259" key="7">
    <source>
        <dbReference type="SMART" id="SM00849"/>
    </source>
</evidence>
<reference evidence="8 9" key="1">
    <citation type="submission" date="2018-10" db="EMBL/GenBank/DDBJ databases">
        <title>Genomic Encyclopedia of Type Strains, Phase IV (KMG-IV): sequencing the most valuable type-strain genomes for metagenomic binning, comparative biology and taxonomic classification.</title>
        <authorList>
            <person name="Goeker M."/>
        </authorList>
    </citation>
    <scope>NUCLEOTIDE SEQUENCE [LARGE SCALE GENOMIC DNA]</scope>
    <source>
        <strain evidence="8 9">DSM 26916</strain>
    </source>
</reference>
<dbReference type="InterPro" id="IPR035681">
    <property type="entry name" value="ComA-like_MBL"/>
</dbReference>
<keyword evidence="3 6" id="KW-0812">Transmembrane</keyword>
<dbReference type="EMBL" id="RCCI01000005">
    <property type="protein sequence ID" value="RLJ65310.1"/>
    <property type="molecule type" value="Genomic_DNA"/>
</dbReference>